<keyword evidence="2" id="KW-0238">DNA-binding</keyword>
<dbReference type="PANTHER" id="PTHR33164">
    <property type="entry name" value="TRANSCRIPTIONAL REGULATOR, MARR FAMILY"/>
    <property type="match status" value="1"/>
</dbReference>
<gene>
    <name evidence="5" type="ORF">KJB30_05785</name>
</gene>
<dbReference type="InterPro" id="IPR023187">
    <property type="entry name" value="Tscrpt_reg_MarR-type_CS"/>
</dbReference>
<dbReference type="SUPFAM" id="SSF46785">
    <property type="entry name" value="Winged helix' DNA-binding domain"/>
    <property type="match status" value="1"/>
</dbReference>
<evidence type="ECO:0000256" key="3">
    <source>
        <dbReference type="ARBA" id="ARBA00023163"/>
    </source>
</evidence>
<dbReference type="InterPro" id="IPR036388">
    <property type="entry name" value="WH-like_DNA-bd_sf"/>
</dbReference>
<evidence type="ECO:0000256" key="1">
    <source>
        <dbReference type="ARBA" id="ARBA00023015"/>
    </source>
</evidence>
<keyword evidence="1" id="KW-0805">Transcription regulation</keyword>
<dbReference type="Pfam" id="PF12802">
    <property type="entry name" value="MarR_2"/>
    <property type="match status" value="1"/>
</dbReference>
<dbReference type="InterPro" id="IPR000835">
    <property type="entry name" value="HTH_MarR-typ"/>
</dbReference>
<evidence type="ECO:0000256" key="2">
    <source>
        <dbReference type="ARBA" id="ARBA00023125"/>
    </source>
</evidence>
<dbReference type="SMART" id="SM00347">
    <property type="entry name" value="HTH_MARR"/>
    <property type="match status" value="1"/>
</dbReference>
<reference evidence="5 6" key="1">
    <citation type="submission" date="2021-05" db="EMBL/GenBank/DDBJ databases">
        <title>The draft genome of Geobacter chapellei DSM 13688.</title>
        <authorList>
            <person name="Xu Z."/>
            <person name="Masuda Y."/>
            <person name="Itoh H."/>
            <person name="Senoo K."/>
        </authorList>
    </citation>
    <scope>NUCLEOTIDE SEQUENCE [LARGE SCALE GENOMIC DNA]</scope>
    <source>
        <strain evidence="5 6">DSM 13688</strain>
    </source>
</reference>
<dbReference type="PROSITE" id="PS01117">
    <property type="entry name" value="HTH_MARR_1"/>
    <property type="match status" value="1"/>
</dbReference>
<dbReference type="InterPro" id="IPR036390">
    <property type="entry name" value="WH_DNA-bd_sf"/>
</dbReference>
<dbReference type="RefSeq" id="WP_214296995.1">
    <property type="nucleotide sequence ID" value="NZ_JAHDYS010000004.1"/>
</dbReference>
<feature type="domain" description="HTH marR-type" evidence="4">
    <location>
        <begin position="10"/>
        <end position="143"/>
    </location>
</feature>
<dbReference type="Proteomes" id="UP000784128">
    <property type="component" value="Unassembled WGS sequence"/>
</dbReference>
<sequence length="154" mass="17192">MNISNTKIDRSNLLYHLGLLARRWRQVLDSELNAAGLTDATWRPLLHLHILGDGVRQKDLAASVGIEGPSLVRLIDTLVTKGLIQRSEDGTDRRAKQLCLTPEGQLIVARIKGIVMPLENELLSSFSDSDIARFGHFILSLESTLNDVRSRVKR</sequence>
<organism evidence="5 6">
    <name type="scientific">Pelotalea chapellei</name>
    <dbReference type="NCBI Taxonomy" id="44671"/>
    <lineage>
        <taxon>Bacteria</taxon>
        <taxon>Pseudomonadati</taxon>
        <taxon>Thermodesulfobacteriota</taxon>
        <taxon>Desulfuromonadia</taxon>
        <taxon>Geobacterales</taxon>
        <taxon>Geobacteraceae</taxon>
        <taxon>Pelotalea</taxon>
    </lineage>
</organism>
<comment type="caution">
    <text evidence="5">The sequence shown here is derived from an EMBL/GenBank/DDBJ whole genome shotgun (WGS) entry which is preliminary data.</text>
</comment>
<keyword evidence="6" id="KW-1185">Reference proteome</keyword>
<keyword evidence="3" id="KW-0804">Transcription</keyword>
<dbReference type="Gene3D" id="1.10.10.10">
    <property type="entry name" value="Winged helix-like DNA-binding domain superfamily/Winged helix DNA-binding domain"/>
    <property type="match status" value="1"/>
</dbReference>
<dbReference type="PRINTS" id="PR00598">
    <property type="entry name" value="HTHMARR"/>
</dbReference>
<dbReference type="InterPro" id="IPR039422">
    <property type="entry name" value="MarR/SlyA-like"/>
</dbReference>
<proteinExistence type="predicted"/>
<evidence type="ECO:0000259" key="4">
    <source>
        <dbReference type="PROSITE" id="PS50995"/>
    </source>
</evidence>
<accession>A0ABS5U6J5</accession>
<evidence type="ECO:0000313" key="5">
    <source>
        <dbReference type="EMBL" id="MBT1071282.1"/>
    </source>
</evidence>
<dbReference type="EMBL" id="JAHDYS010000004">
    <property type="protein sequence ID" value="MBT1071282.1"/>
    <property type="molecule type" value="Genomic_DNA"/>
</dbReference>
<evidence type="ECO:0000313" key="6">
    <source>
        <dbReference type="Proteomes" id="UP000784128"/>
    </source>
</evidence>
<protein>
    <submittedName>
        <fullName evidence="5">MarR family transcriptional regulator</fullName>
    </submittedName>
</protein>
<dbReference type="PROSITE" id="PS50995">
    <property type="entry name" value="HTH_MARR_2"/>
    <property type="match status" value="1"/>
</dbReference>
<dbReference type="PANTHER" id="PTHR33164:SF64">
    <property type="entry name" value="TRANSCRIPTIONAL REGULATOR SLYA"/>
    <property type="match status" value="1"/>
</dbReference>
<name>A0ABS5U6J5_9BACT</name>